<feature type="domain" description="Response regulatory" evidence="2">
    <location>
        <begin position="61"/>
        <end position="184"/>
    </location>
</feature>
<dbReference type="CDD" id="cd00156">
    <property type="entry name" value="REC"/>
    <property type="match status" value="1"/>
</dbReference>
<organism evidence="3 4">
    <name type="scientific">Candidatus Nitrosocosmicus oleophilus</name>
    <dbReference type="NCBI Taxonomy" id="1353260"/>
    <lineage>
        <taxon>Archaea</taxon>
        <taxon>Nitrososphaerota</taxon>
        <taxon>Nitrososphaeria</taxon>
        <taxon>Nitrososphaerales</taxon>
        <taxon>Nitrososphaeraceae</taxon>
        <taxon>Candidatus Nitrosocosmicus</taxon>
    </lineage>
</organism>
<dbReference type="PANTHER" id="PTHR44591">
    <property type="entry name" value="STRESS RESPONSE REGULATOR PROTEIN 1"/>
    <property type="match status" value="1"/>
</dbReference>
<dbReference type="InterPro" id="IPR001789">
    <property type="entry name" value="Sig_transdc_resp-reg_receiver"/>
</dbReference>
<dbReference type="InterPro" id="IPR050595">
    <property type="entry name" value="Bact_response_regulator"/>
</dbReference>
<dbReference type="PROSITE" id="PS50110">
    <property type="entry name" value="RESPONSE_REGULATORY"/>
    <property type="match status" value="1"/>
</dbReference>
<name>A0A654LXU2_9ARCH</name>
<dbReference type="Proteomes" id="UP000058925">
    <property type="component" value="Chromosome"/>
</dbReference>
<dbReference type="PANTHER" id="PTHR44591:SF3">
    <property type="entry name" value="RESPONSE REGULATORY DOMAIN-CONTAINING PROTEIN"/>
    <property type="match status" value="1"/>
</dbReference>
<dbReference type="GO" id="GO:0000160">
    <property type="term" value="P:phosphorelay signal transduction system"/>
    <property type="evidence" value="ECO:0007669"/>
    <property type="project" value="InterPro"/>
</dbReference>
<protein>
    <submittedName>
        <fullName evidence="3">Cell cycle response regulator CtrA</fullName>
    </submittedName>
</protein>
<gene>
    <name evidence="3" type="primary">ctrA</name>
    <name evidence="3" type="ORF">NMY3_01832</name>
</gene>
<dbReference type="OrthoDB" id="12002at2157"/>
<dbReference type="EMBL" id="CP012850">
    <property type="protein sequence ID" value="ALI36035.1"/>
    <property type="molecule type" value="Genomic_DNA"/>
</dbReference>
<keyword evidence="1" id="KW-0597">Phosphoprotein</keyword>
<evidence type="ECO:0000256" key="1">
    <source>
        <dbReference type="ARBA" id="ARBA00022553"/>
    </source>
</evidence>
<dbReference type="RefSeq" id="WP_196818380.1">
    <property type="nucleotide sequence ID" value="NZ_CP012850.1"/>
</dbReference>
<dbReference type="GeneID" id="60421827"/>
<evidence type="ECO:0000259" key="2">
    <source>
        <dbReference type="PROSITE" id="PS50110"/>
    </source>
</evidence>
<evidence type="ECO:0000313" key="3">
    <source>
        <dbReference type="EMBL" id="ALI36035.1"/>
    </source>
</evidence>
<dbReference type="InterPro" id="IPR011006">
    <property type="entry name" value="CheY-like_superfamily"/>
</dbReference>
<dbReference type="AlphaFoldDB" id="A0A654LXU2"/>
<dbReference type="KEGG" id="taa:NMY3_01832"/>
<keyword evidence="4" id="KW-1185">Reference proteome</keyword>
<accession>A0A654LXU2</accession>
<evidence type="ECO:0000313" key="4">
    <source>
        <dbReference type="Proteomes" id="UP000058925"/>
    </source>
</evidence>
<dbReference type="SMART" id="SM00448">
    <property type="entry name" value="REC"/>
    <property type="match status" value="1"/>
</dbReference>
<sequence length="184" mass="21160">MSIDYLHYVASYKKDIKNPHSNSDKHISLPRRAHVLTHSTNNKNLTKIHPGPYVKKNKKYRVLLAESNSGVRAVIKLYLESLNFDYITADRGDEALRLFSDTVANRRKNYDVVLLDSHLDGLSGLEVAIEIHKQCPYQRIMIMSASPREHLPNKLLKSAKIHESDIFTRPFRLAELICSIEPIR</sequence>
<reference evidence="4" key="1">
    <citation type="submission" date="2015-10" db="EMBL/GenBank/DDBJ databases">
        <title>Niche specialization of a soil ammonia-oxidizing archaeon, Candidatus Nitrosocosmicus oleophilus.</title>
        <authorList>
            <person name="Jung M.-Y."/>
            <person name="Rhee S.-K."/>
        </authorList>
    </citation>
    <scope>NUCLEOTIDE SEQUENCE [LARGE SCALE GENOMIC DNA]</scope>
    <source>
        <strain evidence="4">MY3</strain>
    </source>
</reference>
<proteinExistence type="predicted"/>
<dbReference type="Pfam" id="PF00072">
    <property type="entry name" value="Response_reg"/>
    <property type="match status" value="1"/>
</dbReference>
<dbReference type="SUPFAM" id="SSF52172">
    <property type="entry name" value="CheY-like"/>
    <property type="match status" value="1"/>
</dbReference>
<dbReference type="Gene3D" id="3.40.50.2300">
    <property type="match status" value="1"/>
</dbReference>